<organism evidence="2 3">
    <name type="scientific">Aliiroseovarius halocynthiae</name>
    <dbReference type="NCBI Taxonomy" id="985055"/>
    <lineage>
        <taxon>Bacteria</taxon>
        <taxon>Pseudomonadati</taxon>
        <taxon>Pseudomonadota</taxon>
        <taxon>Alphaproteobacteria</taxon>
        <taxon>Rhodobacterales</taxon>
        <taxon>Paracoccaceae</taxon>
        <taxon>Aliiroseovarius</taxon>
    </lineage>
</organism>
<comment type="caution">
    <text evidence="2">The sequence shown here is derived from an EMBL/GenBank/DDBJ whole genome shotgun (WGS) entry which is preliminary data.</text>
</comment>
<proteinExistence type="predicted"/>
<gene>
    <name evidence="2" type="ORF">FIL88_08080</name>
</gene>
<dbReference type="RefSeq" id="WP_142853234.1">
    <property type="nucleotide sequence ID" value="NZ_FXWW01000001.1"/>
</dbReference>
<protein>
    <recommendedName>
        <fullName evidence="4">DUF4345 domain-containing protein</fullName>
    </recommendedName>
</protein>
<dbReference type="EMBL" id="VICH01000004">
    <property type="protein sequence ID" value="TQV69490.1"/>
    <property type="molecule type" value="Genomic_DNA"/>
</dbReference>
<keyword evidence="3" id="KW-1185">Reference proteome</keyword>
<sequence length="125" mass="13162">MSFKTTMIATTTLCGALSIVLMVTPALIYFLFEVTPHESGTFFARRAAVMFFGVATTAFLARGISELAAQHAIALGLGVMMLGLAILGLFEMARGMAGPGILIAVVTEIAFAAAFLRLLRTTKSA</sequence>
<feature type="transmembrane region" description="Helical" evidence="1">
    <location>
        <begin position="43"/>
        <end position="61"/>
    </location>
</feature>
<keyword evidence="1" id="KW-1133">Transmembrane helix</keyword>
<evidence type="ECO:0000256" key="1">
    <source>
        <dbReference type="SAM" id="Phobius"/>
    </source>
</evidence>
<dbReference type="OrthoDB" id="7862583at2"/>
<feature type="transmembrane region" description="Helical" evidence="1">
    <location>
        <begin position="7"/>
        <end position="31"/>
    </location>
</feature>
<evidence type="ECO:0008006" key="4">
    <source>
        <dbReference type="Google" id="ProtNLM"/>
    </source>
</evidence>
<keyword evidence="1" id="KW-0812">Transmembrane</keyword>
<feature type="transmembrane region" description="Helical" evidence="1">
    <location>
        <begin position="96"/>
        <end position="119"/>
    </location>
</feature>
<evidence type="ECO:0000313" key="2">
    <source>
        <dbReference type="EMBL" id="TQV69490.1"/>
    </source>
</evidence>
<evidence type="ECO:0000313" key="3">
    <source>
        <dbReference type="Proteomes" id="UP000315816"/>
    </source>
</evidence>
<keyword evidence="1" id="KW-0472">Membrane</keyword>
<dbReference type="Proteomes" id="UP000315816">
    <property type="component" value="Unassembled WGS sequence"/>
</dbReference>
<feature type="transmembrane region" description="Helical" evidence="1">
    <location>
        <begin position="73"/>
        <end position="90"/>
    </location>
</feature>
<dbReference type="AlphaFoldDB" id="A0A545SX02"/>
<name>A0A545SX02_9RHOB</name>
<accession>A0A545SX02</accession>
<reference evidence="2 3" key="1">
    <citation type="submission" date="2019-06" db="EMBL/GenBank/DDBJ databases">
        <title>A novel species of marine bacteria.</title>
        <authorList>
            <person name="Wang Y."/>
        </authorList>
    </citation>
    <scope>NUCLEOTIDE SEQUENCE [LARGE SCALE GENOMIC DNA]</scope>
    <source>
        <strain evidence="2 3">MA1-10</strain>
    </source>
</reference>